<evidence type="ECO:0000256" key="16">
    <source>
        <dbReference type="ARBA" id="ARBA00042798"/>
    </source>
</evidence>
<dbReference type="PANTHER" id="PTHR47707:SF1">
    <property type="entry name" value="NUDIX HYDROLASE FAMILY PROTEIN"/>
    <property type="match status" value="1"/>
</dbReference>
<keyword evidence="8" id="KW-0460">Magnesium</keyword>
<comment type="cofactor">
    <cofactor evidence="1">
        <name>Mg(2+)</name>
        <dbReference type="ChEBI" id="CHEBI:18420"/>
    </cofactor>
</comment>
<dbReference type="InterPro" id="IPR003561">
    <property type="entry name" value="Mutator_MutT"/>
</dbReference>
<dbReference type="NCBIfam" id="TIGR00586">
    <property type="entry name" value="mutt"/>
    <property type="match status" value="1"/>
</dbReference>
<evidence type="ECO:0000256" key="3">
    <source>
        <dbReference type="ARBA" id="ARBA00022457"/>
    </source>
</evidence>
<evidence type="ECO:0000256" key="4">
    <source>
        <dbReference type="ARBA" id="ARBA00022705"/>
    </source>
</evidence>
<keyword evidence="6" id="KW-0227">DNA damage</keyword>
<evidence type="ECO:0000256" key="13">
    <source>
        <dbReference type="ARBA" id="ARBA00040794"/>
    </source>
</evidence>
<comment type="catalytic activity">
    <reaction evidence="10">
        <text>8-oxo-dGTP + H2O = 8-oxo-dGMP + diphosphate + H(+)</text>
        <dbReference type="Rhea" id="RHEA:31575"/>
        <dbReference type="ChEBI" id="CHEBI:15377"/>
        <dbReference type="ChEBI" id="CHEBI:15378"/>
        <dbReference type="ChEBI" id="CHEBI:33019"/>
        <dbReference type="ChEBI" id="CHEBI:63224"/>
        <dbReference type="ChEBI" id="CHEBI:77896"/>
        <dbReference type="EC" id="3.6.1.55"/>
    </reaction>
</comment>
<dbReference type="InterPro" id="IPR047127">
    <property type="entry name" value="MutT-like"/>
</dbReference>
<feature type="domain" description="Nudix hydrolase" evidence="17">
    <location>
        <begin position="4"/>
        <end position="129"/>
    </location>
</feature>
<evidence type="ECO:0000256" key="12">
    <source>
        <dbReference type="ARBA" id="ARBA00038905"/>
    </source>
</evidence>
<dbReference type="Gene3D" id="3.90.79.10">
    <property type="entry name" value="Nucleoside Triphosphate Pyrophosphohydrolase"/>
    <property type="match status" value="1"/>
</dbReference>
<accession>A0ABV7GC35</accession>
<dbReference type="InterPro" id="IPR029119">
    <property type="entry name" value="MutY_C"/>
</dbReference>
<keyword evidence="19" id="KW-1185">Reference proteome</keyword>
<evidence type="ECO:0000256" key="7">
    <source>
        <dbReference type="ARBA" id="ARBA00022801"/>
    </source>
</evidence>
<dbReference type="InterPro" id="IPR020476">
    <property type="entry name" value="Nudix_hydrolase"/>
</dbReference>
<keyword evidence="7 18" id="KW-0378">Hydrolase</keyword>
<dbReference type="EC" id="3.6.1.55" evidence="12"/>
<evidence type="ECO:0000259" key="17">
    <source>
        <dbReference type="PROSITE" id="PS51462"/>
    </source>
</evidence>
<comment type="catalytic activity">
    <reaction evidence="11">
        <text>8-oxo-GTP + H2O = 8-oxo-GMP + diphosphate + H(+)</text>
        <dbReference type="Rhea" id="RHEA:67616"/>
        <dbReference type="ChEBI" id="CHEBI:15377"/>
        <dbReference type="ChEBI" id="CHEBI:15378"/>
        <dbReference type="ChEBI" id="CHEBI:33019"/>
        <dbReference type="ChEBI" id="CHEBI:143553"/>
        <dbReference type="ChEBI" id="CHEBI:145694"/>
    </reaction>
</comment>
<evidence type="ECO:0000256" key="9">
    <source>
        <dbReference type="ARBA" id="ARBA00023204"/>
    </source>
</evidence>
<evidence type="ECO:0000313" key="19">
    <source>
        <dbReference type="Proteomes" id="UP001595621"/>
    </source>
</evidence>
<organism evidence="18 19">
    <name type="scientific">Shewanella submarina</name>
    <dbReference type="NCBI Taxonomy" id="2016376"/>
    <lineage>
        <taxon>Bacteria</taxon>
        <taxon>Pseudomonadati</taxon>
        <taxon>Pseudomonadota</taxon>
        <taxon>Gammaproteobacteria</taxon>
        <taxon>Alteromonadales</taxon>
        <taxon>Shewanellaceae</taxon>
        <taxon>Shewanella</taxon>
    </lineage>
</organism>
<evidence type="ECO:0000256" key="15">
    <source>
        <dbReference type="ARBA" id="ARBA00041979"/>
    </source>
</evidence>
<keyword evidence="4" id="KW-0235">DNA replication</keyword>
<proteinExistence type="inferred from homology"/>
<dbReference type="PROSITE" id="PS51462">
    <property type="entry name" value="NUDIX"/>
    <property type="match status" value="1"/>
</dbReference>
<evidence type="ECO:0000313" key="18">
    <source>
        <dbReference type="EMBL" id="MFC3136572.1"/>
    </source>
</evidence>
<dbReference type="EMBL" id="JBHRTD010000001">
    <property type="protein sequence ID" value="MFC3136572.1"/>
    <property type="molecule type" value="Genomic_DNA"/>
</dbReference>
<comment type="similarity">
    <text evidence="2">Belongs to the Nudix hydrolase family.</text>
</comment>
<dbReference type="InterPro" id="IPR000086">
    <property type="entry name" value="NUDIX_hydrolase_dom"/>
</dbReference>
<evidence type="ECO:0000256" key="5">
    <source>
        <dbReference type="ARBA" id="ARBA00022723"/>
    </source>
</evidence>
<dbReference type="PRINTS" id="PR00502">
    <property type="entry name" value="NUDIXFAMILY"/>
</dbReference>
<evidence type="ECO:0000256" key="2">
    <source>
        <dbReference type="ARBA" id="ARBA00005582"/>
    </source>
</evidence>
<protein>
    <recommendedName>
        <fullName evidence="13">8-oxo-dGTP diphosphatase</fullName>
        <ecNumber evidence="12">3.6.1.55</ecNumber>
    </recommendedName>
    <alternativeName>
        <fullName evidence="16">7,8-dihydro-8-oxoguanine-triphosphatase</fullName>
    </alternativeName>
    <alternativeName>
        <fullName evidence="15">Mutator protein MutT</fullName>
    </alternativeName>
    <alternativeName>
        <fullName evidence="14">dGTP pyrophosphohydrolase</fullName>
    </alternativeName>
</protein>
<evidence type="ECO:0000256" key="11">
    <source>
        <dbReference type="ARBA" id="ARBA00036904"/>
    </source>
</evidence>
<dbReference type="Pfam" id="PF14815">
    <property type="entry name" value="NUDIX_4"/>
    <property type="match status" value="1"/>
</dbReference>
<evidence type="ECO:0000256" key="8">
    <source>
        <dbReference type="ARBA" id="ARBA00022842"/>
    </source>
</evidence>
<evidence type="ECO:0000256" key="1">
    <source>
        <dbReference type="ARBA" id="ARBA00001946"/>
    </source>
</evidence>
<dbReference type="InterPro" id="IPR015797">
    <property type="entry name" value="NUDIX_hydrolase-like_dom_sf"/>
</dbReference>
<sequence length="130" mass="14659">MTKRVHVAVGVIIDDQQRVLLAKRPGHLHQGGKWEFPGGKVEPGETVTQALSRELKEEVALNVETTSPFMELSFDYPDKQVFLDIHTVTSFTGEAKGLEGQQVEWVPKDNLKQYEFPEANKVILDKLLSE</sequence>
<evidence type="ECO:0000256" key="14">
    <source>
        <dbReference type="ARBA" id="ARBA00041592"/>
    </source>
</evidence>
<comment type="caution">
    <text evidence="18">The sequence shown here is derived from an EMBL/GenBank/DDBJ whole genome shotgun (WGS) entry which is preliminary data.</text>
</comment>
<keyword evidence="5" id="KW-0479">Metal-binding</keyword>
<keyword evidence="3" id="KW-0515">Mutator protein</keyword>
<dbReference type="SUPFAM" id="SSF55811">
    <property type="entry name" value="Nudix"/>
    <property type="match status" value="1"/>
</dbReference>
<dbReference type="Proteomes" id="UP001595621">
    <property type="component" value="Unassembled WGS sequence"/>
</dbReference>
<name>A0ABV7GC35_9GAMM</name>
<gene>
    <name evidence="18" type="primary">mutT</name>
    <name evidence="18" type="ORF">ACFOE0_00005</name>
</gene>
<dbReference type="PANTHER" id="PTHR47707">
    <property type="entry name" value="8-OXO-DGTP DIPHOSPHATASE"/>
    <property type="match status" value="1"/>
</dbReference>
<dbReference type="CDD" id="cd03425">
    <property type="entry name" value="NUDIX_MutT_NudA_like"/>
    <property type="match status" value="1"/>
</dbReference>
<evidence type="ECO:0000256" key="6">
    <source>
        <dbReference type="ARBA" id="ARBA00022763"/>
    </source>
</evidence>
<reference evidence="19" key="1">
    <citation type="journal article" date="2019" name="Int. J. Syst. Evol. Microbiol.">
        <title>The Global Catalogue of Microorganisms (GCM) 10K type strain sequencing project: providing services to taxonomists for standard genome sequencing and annotation.</title>
        <authorList>
            <consortium name="The Broad Institute Genomics Platform"/>
            <consortium name="The Broad Institute Genome Sequencing Center for Infectious Disease"/>
            <person name="Wu L."/>
            <person name="Ma J."/>
        </authorList>
    </citation>
    <scope>NUCLEOTIDE SEQUENCE [LARGE SCALE GENOMIC DNA]</scope>
    <source>
        <strain evidence="19">KCTC 52277</strain>
    </source>
</reference>
<evidence type="ECO:0000256" key="10">
    <source>
        <dbReference type="ARBA" id="ARBA00035861"/>
    </source>
</evidence>
<dbReference type="GO" id="GO:0035539">
    <property type="term" value="F:8-oxo-7,8-dihydrodeoxyguanosine triphosphate pyrophosphatase activity"/>
    <property type="evidence" value="ECO:0007669"/>
    <property type="project" value="UniProtKB-EC"/>
</dbReference>
<keyword evidence="9" id="KW-0234">DNA repair</keyword>
<dbReference type="RefSeq" id="WP_248936382.1">
    <property type="nucleotide sequence ID" value="NZ_JAKILF010000005.1"/>
</dbReference>